<gene>
    <name evidence="3" type="ORF">H9636_04440</name>
</gene>
<dbReference type="Pfam" id="PF10620">
    <property type="entry name" value="MdcG"/>
    <property type="match status" value="1"/>
</dbReference>
<dbReference type="RefSeq" id="WP_191706429.1">
    <property type="nucleotide sequence ID" value="NZ_JACSQA010000004.1"/>
</dbReference>
<evidence type="ECO:0000313" key="3">
    <source>
        <dbReference type="EMBL" id="MBD8025902.1"/>
    </source>
</evidence>
<evidence type="ECO:0000259" key="1">
    <source>
        <dbReference type="Pfam" id="PF10620"/>
    </source>
</evidence>
<sequence length="209" mass="23979">MEIKVHDIVKFNNLDQLETISTIPDWVYDAQSAANYGVVRRMPISNQIIPIGLRGNSREQRFGTFIHENHIVEIITPNALVERIDKFDNKFYYPILKRIRDQFQQFNFIWGPTGSIGFELATSINVTSISSDIDLLIYIESLEEPLLEEVGKCLSGFSRPIDIQVEVPNVGAFLLKDYLNHKDHGFIVRTAFGPQLCRIKDSKLKILQI</sequence>
<comment type="caution">
    <text evidence="3">The sequence shown here is derived from an EMBL/GenBank/DDBJ whole genome shotgun (WGS) entry which is preliminary data.</text>
</comment>
<dbReference type="Pfam" id="PF20866">
    <property type="entry name" value="MdcG_N"/>
    <property type="match status" value="1"/>
</dbReference>
<dbReference type="EMBL" id="JACSQA010000004">
    <property type="protein sequence ID" value="MBD8025902.1"/>
    <property type="molecule type" value="Genomic_DNA"/>
</dbReference>
<accession>A0ABR8X9X4</accession>
<dbReference type="InterPro" id="IPR048903">
    <property type="entry name" value="MdcG_N"/>
</dbReference>
<proteinExistence type="predicted"/>
<dbReference type="Proteomes" id="UP000640930">
    <property type="component" value="Unassembled WGS sequence"/>
</dbReference>
<feature type="domain" description="Phosphoribosyl-dephospho-CoA transferase MdcG N-terminal" evidence="2">
    <location>
        <begin position="5"/>
        <end position="77"/>
    </location>
</feature>
<keyword evidence="4" id="KW-1185">Reference proteome</keyword>
<feature type="domain" description="Phosphoribosyl-dephospho-CoA transferase MdcG C-terminal" evidence="1">
    <location>
        <begin position="94"/>
        <end position="198"/>
    </location>
</feature>
<dbReference type="NCBIfam" id="NF002332">
    <property type="entry name" value="PRK01293.1"/>
    <property type="match status" value="1"/>
</dbReference>
<reference evidence="3 4" key="1">
    <citation type="submission" date="2020-08" db="EMBL/GenBank/DDBJ databases">
        <title>A Genomic Blueprint of the Chicken Gut Microbiome.</title>
        <authorList>
            <person name="Gilroy R."/>
            <person name="Ravi A."/>
            <person name="Getino M."/>
            <person name="Pursley I."/>
            <person name="Horton D.L."/>
            <person name="Alikhan N.-F."/>
            <person name="Baker D."/>
            <person name="Gharbi K."/>
            <person name="Hall N."/>
            <person name="Watson M."/>
            <person name="Adriaenssens E.M."/>
            <person name="Foster-Nyarko E."/>
            <person name="Jarju S."/>
            <person name="Secka A."/>
            <person name="Antonio M."/>
            <person name="Oren A."/>
            <person name="Chaudhuri R."/>
            <person name="La Ragione R.M."/>
            <person name="Hildebrand F."/>
            <person name="Pallen M.J."/>
        </authorList>
    </citation>
    <scope>NUCLEOTIDE SEQUENCE [LARGE SCALE GENOMIC DNA]</scope>
    <source>
        <strain evidence="3 4">Re31</strain>
    </source>
</reference>
<protein>
    <submittedName>
        <fullName evidence="3">Malonate decarboxylase holo-ACP synthase</fullName>
    </submittedName>
</protein>
<organism evidence="3 4">
    <name type="scientific">Ureibacillus galli</name>
    <dbReference type="NCBI Taxonomy" id="2762222"/>
    <lineage>
        <taxon>Bacteria</taxon>
        <taxon>Bacillati</taxon>
        <taxon>Bacillota</taxon>
        <taxon>Bacilli</taxon>
        <taxon>Bacillales</taxon>
        <taxon>Caryophanaceae</taxon>
        <taxon>Ureibacillus</taxon>
    </lineage>
</organism>
<evidence type="ECO:0000313" key="4">
    <source>
        <dbReference type="Proteomes" id="UP000640930"/>
    </source>
</evidence>
<name>A0ABR8X9X4_9BACL</name>
<evidence type="ECO:0000259" key="2">
    <source>
        <dbReference type="Pfam" id="PF20866"/>
    </source>
</evidence>
<dbReference type="InterPro" id="IPR049180">
    <property type="entry name" value="MdcG_C"/>
</dbReference>